<reference evidence="2" key="2">
    <citation type="submission" date="2020-06" db="EMBL/GenBank/DDBJ databases">
        <title>Helianthus annuus Genome sequencing and assembly Release 2.</title>
        <authorList>
            <person name="Gouzy J."/>
            <person name="Langlade N."/>
            <person name="Munos S."/>
        </authorList>
    </citation>
    <scope>NUCLEOTIDE SEQUENCE</scope>
    <source>
        <tissue evidence="2">Leaves</tissue>
    </source>
</reference>
<evidence type="ECO:0000313" key="2">
    <source>
        <dbReference type="EMBL" id="KAF5776348.1"/>
    </source>
</evidence>
<dbReference type="EMBL" id="MNCJ02000327">
    <property type="protein sequence ID" value="KAF5776348.1"/>
    <property type="molecule type" value="Genomic_DNA"/>
</dbReference>
<feature type="transmembrane region" description="Helical" evidence="1">
    <location>
        <begin position="85"/>
        <end position="106"/>
    </location>
</feature>
<comment type="caution">
    <text evidence="2">The sequence shown here is derived from an EMBL/GenBank/DDBJ whole genome shotgun (WGS) entry which is preliminary data.</text>
</comment>
<keyword evidence="3" id="KW-1185">Reference proteome</keyword>
<feature type="transmembrane region" description="Helical" evidence="1">
    <location>
        <begin position="411"/>
        <end position="436"/>
    </location>
</feature>
<evidence type="ECO:0000313" key="3">
    <source>
        <dbReference type="Proteomes" id="UP000215914"/>
    </source>
</evidence>
<feature type="transmembrane region" description="Helical" evidence="1">
    <location>
        <begin position="151"/>
        <end position="171"/>
    </location>
</feature>
<dbReference type="PANTHER" id="PTHR35307">
    <property type="entry name" value="PROTEIN, PUTATIVE-RELATED"/>
    <property type="match status" value="1"/>
</dbReference>
<dbReference type="OrthoDB" id="1915303at2759"/>
<protein>
    <submittedName>
        <fullName evidence="2">Uncharacterized protein</fullName>
    </submittedName>
</protein>
<accession>A0A9K3ENP5</accession>
<proteinExistence type="predicted"/>
<evidence type="ECO:0000256" key="1">
    <source>
        <dbReference type="SAM" id="Phobius"/>
    </source>
</evidence>
<dbReference type="PANTHER" id="PTHR35307:SF6">
    <property type="entry name" value="TRANSMEMBRANE PROTEIN"/>
    <property type="match status" value="1"/>
</dbReference>
<feature type="transmembrane region" description="Helical" evidence="1">
    <location>
        <begin position="54"/>
        <end position="73"/>
    </location>
</feature>
<feature type="transmembrane region" description="Helical" evidence="1">
    <location>
        <begin position="272"/>
        <end position="296"/>
    </location>
</feature>
<name>A0A9K3ENP5_HELAN</name>
<gene>
    <name evidence="2" type="ORF">HanXRQr2_Chr12g0523261</name>
</gene>
<dbReference type="Gramene" id="mRNA:HanXRQr2_Chr12g0523261">
    <property type="protein sequence ID" value="CDS:HanXRQr2_Chr12g0523261.1"/>
    <property type="gene ID" value="HanXRQr2_Chr12g0523261"/>
</dbReference>
<keyword evidence="1" id="KW-0472">Membrane</keyword>
<dbReference type="AlphaFoldDB" id="A0A9K3ENP5"/>
<keyword evidence="1" id="KW-1133">Transmembrane helix</keyword>
<reference evidence="2" key="1">
    <citation type="journal article" date="2017" name="Nature">
        <title>The sunflower genome provides insights into oil metabolism, flowering and Asterid evolution.</title>
        <authorList>
            <person name="Badouin H."/>
            <person name="Gouzy J."/>
            <person name="Grassa C.J."/>
            <person name="Murat F."/>
            <person name="Staton S.E."/>
            <person name="Cottret L."/>
            <person name="Lelandais-Briere C."/>
            <person name="Owens G.L."/>
            <person name="Carrere S."/>
            <person name="Mayjonade B."/>
            <person name="Legrand L."/>
            <person name="Gill N."/>
            <person name="Kane N.C."/>
            <person name="Bowers J.E."/>
            <person name="Hubner S."/>
            <person name="Bellec A."/>
            <person name="Berard A."/>
            <person name="Berges H."/>
            <person name="Blanchet N."/>
            <person name="Boniface M.C."/>
            <person name="Brunel D."/>
            <person name="Catrice O."/>
            <person name="Chaidir N."/>
            <person name="Claudel C."/>
            <person name="Donnadieu C."/>
            <person name="Faraut T."/>
            <person name="Fievet G."/>
            <person name="Helmstetter N."/>
            <person name="King M."/>
            <person name="Knapp S.J."/>
            <person name="Lai Z."/>
            <person name="Le Paslier M.C."/>
            <person name="Lippi Y."/>
            <person name="Lorenzon L."/>
            <person name="Mandel J.R."/>
            <person name="Marage G."/>
            <person name="Marchand G."/>
            <person name="Marquand E."/>
            <person name="Bret-Mestries E."/>
            <person name="Morien E."/>
            <person name="Nambeesan S."/>
            <person name="Nguyen T."/>
            <person name="Pegot-Espagnet P."/>
            <person name="Pouilly N."/>
            <person name="Raftis F."/>
            <person name="Sallet E."/>
            <person name="Schiex T."/>
            <person name="Thomas J."/>
            <person name="Vandecasteele C."/>
            <person name="Vares D."/>
            <person name="Vear F."/>
            <person name="Vautrin S."/>
            <person name="Crespi M."/>
            <person name="Mangin B."/>
            <person name="Burke J.M."/>
            <person name="Salse J."/>
            <person name="Munos S."/>
            <person name="Vincourt P."/>
            <person name="Rieseberg L.H."/>
            <person name="Langlade N.B."/>
        </authorList>
    </citation>
    <scope>NUCLEOTIDE SEQUENCE</scope>
    <source>
        <tissue evidence="2">Leaves</tissue>
    </source>
</reference>
<sequence>MAFNSTKEFSDIMHELLAKCDITTDLMSKLYTKLSSFYRLELKLNLEEEYGKPMLWIGLYITLASLCCILLMLADLLHGLRSRKLWFPCKYFTINGFTLTVIAAAMKLPVNLSGSLPGVVDQVAKLGSMAFMCTMMANLLPCLATMDNNELLTNITALGVLVINLVGNVVFQIQTGAVGSNADAKYFGRILSNLSWLNSIYVTLLLVLLIIHVSSSIAILKSKQIIESKYQQGHETASKDLQQSTGKLLTVEKLQQLASSYWIMAGSGSPQFIMACSATTTTSGVICALSTILHTFTVSWFISGLLETESDSDYKWSISLILIVQFVGVVVGTIAPLSRCFATLSFKVSIKSIWNHIKVFKVEKYWTHKLYDWKYGIIPSPFRSCKRKLKVIIKNLKGLILMFSIKIQEGVVVLCKIIALIPFCFMICVLYCLRFLKWSLQAIFRSWEKLPQNLEQRKYVLQLEVENELADRTLEGLLKTFNRLIQKSEKKQPKSLMTLIEENSTEGFQGVKIFNKDGPHVQCSPSKVEYRDCWSLPVVTLTTIAVTLPNIEKEKVKSLLKSVREGLEYVTLVEETLNATDDHYKSIQKASKVLWEEVDFRHRWLGIKLKKIASQVKKDGAQVDTNLLIVQLFLKKATSKIEEGRGRTDIEGPDGYSEHISICAYSMCRITETIIDDTESHKKLFDELSSRIADIMAACLTNLPHVIAMKCHTSVIEKREASVQVATKLLGETKHIVNTLQGPLQDKWHAYLSMNPEDLAFIDKWHAYSSEP</sequence>
<feature type="transmembrane region" description="Helical" evidence="1">
    <location>
        <begin position="316"/>
        <end position="337"/>
    </location>
</feature>
<organism evidence="2 3">
    <name type="scientific">Helianthus annuus</name>
    <name type="common">Common sunflower</name>
    <dbReference type="NCBI Taxonomy" id="4232"/>
    <lineage>
        <taxon>Eukaryota</taxon>
        <taxon>Viridiplantae</taxon>
        <taxon>Streptophyta</taxon>
        <taxon>Embryophyta</taxon>
        <taxon>Tracheophyta</taxon>
        <taxon>Spermatophyta</taxon>
        <taxon>Magnoliopsida</taxon>
        <taxon>eudicotyledons</taxon>
        <taxon>Gunneridae</taxon>
        <taxon>Pentapetalae</taxon>
        <taxon>asterids</taxon>
        <taxon>campanulids</taxon>
        <taxon>Asterales</taxon>
        <taxon>Asteraceae</taxon>
        <taxon>Asteroideae</taxon>
        <taxon>Heliantheae alliance</taxon>
        <taxon>Heliantheae</taxon>
        <taxon>Helianthus</taxon>
    </lineage>
</organism>
<dbReference type="Proteomes" id="UP000215914">
    <property type="component" value="Unassembled WGS sequence"/>
</dbReference>
<keyword evidence="1" id="KW-0812">Transmembrane</keyword>
<feature type="transmembrane region" description="Helical" evidence="1">
    <location>
        <begin position="200"/>
        <end position="220"/>
    </location>
</feature>
<feature type="transmembrane region" description="Helical" evidence="1">
    <location>
        <begin position="126"/>
        <end position="144"/>
    </location>
</feature>